<feature type="transmembrane region" description="Helical" evidence="1">
    <location>
        <begin position="36"/>
        <end position="63"/>
    </location>
</feature>
<dbReference type="Pfam" id="PF09955">
    <property type="entry name" value="DUF2189"/>
    <property type="match status" value="1"/>
</dbReference>
<dbReference type="PATRIC" id="fig|1249552.3.peg.282"/>
<keyword evidence="1" id="KW-1133">Transmembrane helix</keyword>
<feature type="transmembrane region" description="Helical" evidence="1">
    <location>
        <begin position="164"/>
        <end position="187"/>
    </location>
</feature>
<dbReference type="Proteomes" id="UP000065641">
    <property type="component" value="Chromosome"/>
</dbReference>
<protein>
    <submittedName>
        <fullName evidence="2">Cytochrome C oxidase subunit I</fullName>
    </submittedName>
</protein>
<dbReference type="RefSeq" id="WP_058020481.1">
    <property type="nucleotide sequence ID" value="NZ_CP013189.1"/>
</dbReference>
<evidence type="ECO:0000313" key="3">
    <source>
        <dbReference type="Proteomes" id="UP000065641"/>
    </source>
</evidence>
<keyword evidence="3" id="KW-1185">Reference proteome</keyword>
<dbReference type="EMBL" id="CP013189">
    <property type="protein sequence ID" value="ALO44969.1"/>
    <property type="molecule type" value="Genomic_DNA"/>
</dbReference>
<proteinExistence type="predicted"/>
<keyword evidence="1" id="KW-0812">Transmembrane</keyword>
<feature type="transmembrane region" description="Helical" evidence="1">
    <location>
        <begin position="222"/>
        <end position="248"/>
    </location>
</feature>
<evidence type="ECO:0000256" key="1">
    <source>
        <dbReference type="SAM" id="Phobius"/>
    </source>
</evidence>
<dbReference type="KEGG" id="pspi:PS2015_277"/>
<feature type="transmembrane region" description="Helical" evidence="1">
    <location>
        <begin position="117"/>
        <end position="144"/>
    </location>
</feature>
<organism evidence="2 3">
    <name type="scientific">Pseudohongiella spirulinae</name>
    <dbReference type="NCBI Taxonomy" id="1249552"/>
    <lineage>
        <taxon>Bacteria</taxon>
        <taxon>Pseudomonadati</taxon>
        <taxon>Pseudomonadota</taxon>
        <taxon>Gammaproteobacteria</taxon>
        <taxon>Pseudomonadales</taxon>
        <taxon>Pseudohongiellaceae</taxon>
        <taxon>Pseudohongiella</taxon>
    </lineage>
</organism>
<accession>A0A0S2K9Q2</accession>
<keyword evidence="1" id="KW-0472">Membrane</keyword>
<dbReference type="InterPro" id="IPR018692">
    <property type="entry name" value="DUF2189"/>
</dbReference>
<feature type="transmembrane region" description="Helical" evidence="1">
    <location>
        <begin position="69"/>
        <end position="89"/>
    </location>
</feature>
<dbReference type="STRING" id="1249552.PS2015_277"/>
<dbReference type="OrthoDB" id="5621705at2"/>
<name>A0A0S2K9Q2_9GAMM</name>
<sequence length="269" mass="29693">MRAHTDVSIDSGPHFEIRNISLIDLRESMRRGLDDFFARPTHGIFITLIYALVAVFAALIGLGENPLPLVFPLISGIALIGPLAACGLYELSRRREAGLDYAWWYVFDVFRSPSRGAIALMGLVLAVLFMTWMMTAQALYGAYFGAEQPENMLALLQQVMTTSAGWQLMMSGLFIGFLYSVIVFVTTVVSLPLLIHHKVGLPHAVGVSIAVVLKNWKTMAAWYLLVIAMVALAAVPLFIGLAIVVPVLGHATWHLYRRSCRRCDSGLEQ</sequence>
<reference evidence="2 3" key="1">
    <citation type="submission" date="2015-11" db="EMBL/GenBank/DDBJ databases">
        <authorList>
            <person name="Zhang Y."/>
            <person name="Guo Z."/>
        </authorList>
    </citation>
    <scope>NUCLEOTIDE SEQUENCE [LARGE SCALE GENOMIC DNA]</scope>
    <source>
        <strain evidence="2 3">KCTC 32221</strain>
    </source>
</reference>
<dbReference type="AlphaFoldDB" id="A0A0S2K9Q2"/>
<gene>
    <name evidence="2" type="ORF">PS2015_277</name>
</gene>
<evidence type="ECO:0000313" key="2">
    <source>
        <dbReference type="EMBL" id="ALO44969.1"/>
    </source>
</evidence>